<reference evidence="2 3" key="1">
    <citation type="submission" date="2018-01" db="EMBL/GenBank/DDBJ databases">
        <title>Halomonas endophytica sp. nov., isolated from storage liquid in the stems of Populus euphratica.</title>
        <authorList>
            <person name="Chen C."/>
        </authorList>
    </citation>
    <scope>NUCLEOTIDE SEQUENCE [LARGE SCALE GENOMIC DNA]</scope>
    <source>
        <strain evidence="2 3">DSM 26881</strain>
    </source>
</reference>
<name>A0A2N7TT53_9GAMM</name>
<keyword evidence="1" id="KW-0472">Membrane</keyword>
<sequence length="85" mass="9369">MQLFQTTSAGIIIGATLLASAFLYSSHVKSMDDRCAQFFQSLDRSLNNGFLPLLMSPISEDSPAWRMLELAESVHGVTLSTCSRR</sequence>
<dbReference type="Proteomes" id="UP000235346">
    <property type="component" value="Unassembled WGS sequence"/>
</dbReference>
<dbReference type="EMBL" id="PNRE01000016">
    <property type="protein sequence ID" value="PMR71363.1"/>
    <property type="molecule type" value="Genomic_DNA"/>
</dbReference>
<evidence type="ECO:0000256" key="1">
    <source>
        <dbReference type="SAM" id="Phobius"/>
    </source>
</evidence>
<keyword evidence="3" id="KW-1185">Reference proteome</keyword>
<protein>
    <submittedName>
        <fullName evidence="2">Uncharacterized protein</fullName>
    </submittedName>
</protein>
<organism evidence="2 3">
    <name type="scientific">Halomonas heilongjiangensis</name>
    <dbReference type="NCBI Taxonomy" id="1387883"/>
    <lineage>
        <taxon>Bacteria</taxon>
        <taxon>Pseudomonadati</taxon>
        <taxon>Pseudomonadota</taxon>
        <taxon>Gammaproteobacteria</taxon>
        <taxon>Oceanospirillales</taxon>
        <taxon>Halomonadaceae</taxon>
        <taxon>Halomonas</taxon>
    </lineage>
</organism>
<keyword evidence="1" id="KW-0812">Transmembrane</keyword>
<evidence type="ECO:0000313" key="3">
    <source>
        <dbReference type="Proteomes" id="UP000235346"/>
    </source>
</evidence>
<evidence type="ECO:0000313" key="2">
    <source>
        <dbReference type="EMBL" id="PMR71363.1"/>
    </source>
</evidence>
<keyword evidence="1" id="KW-1133">Transmembrane helix</keyword>
<feature type="transmembrane region" description="Helical" evidence="1">
    <location>
        <begin position="6"/>
        <end position="24"/>
    </location>
</feature>
<dbReference type="AlphaFoldDB" id="A0A2N7TT53"/>
<comment type="caution">
    <text evidence="2">The sequence shown here is derived from an EMBL/GenBank/DDBJ whole genome shotgun (WGS) entry which is preliminary data.</text>
</comment>
<accession>A0A2N7TT53</accession>
<gene>
    <name evidence="2" type="ORF">C1H66_02775</name>
</gene>
<proteinExistence type="predicted"/>